<keyword evidence="2" id="KW-1185">Reference proteome</keyword>
<comment type="caution">
    <text evidence="1">The sequence shown here is derived from an EMBL/GenBank/DDBJ whole genome shotgun (WGS) entry which is preliminary data.</text>
</comment>
<sequence>MSLLAYLPGDILLEIAGYLNSIADALHLSLSSQHLFTSICPALYANLYLSTVPQCTITLSMLYRRPDIARHVQKLFVRITGPGASDGYIVSAAIRETAVRLDALNTFVWDADEIPPYDDMWFALRISCPQLRTIATSYGSIAPRPHSHLFDFSHLLAFSLVLKEGFHTGQHDTDEHREPIPSNSRLWDMLIRRSPDLQELHITPSLSAPPVLHSFPNATPLYTARWPRLAALSLSLSLPHATDDPHPLIEFLDAHPNLHSLRTSLPLPPAVIPHLTHFAGPLPALPGPTHSTLHSLILTSPLLAGIGLPSLKNLRELRVAFTFHSPYESGSVLRSLVASCPGIVHLEIVCARRPSFQIQTLAALLSPLSRLRTLRLTLVRAPNERQIAECAAHMARTNPRLEAFAIIFVPGGVRLEDMLLSSPFDVSGTHASILCAPKHPYIESGAYTLSVDHHGLPVSLTSVERRPRLPIRILAGLGNPPALVNSLPFSVQPLASPPNQVKRYCLPLSPRRFPMKWDVLLERSAAGEEARVILVLLTLGGVAIASFLM</sequence>
<dbReference type="Proteomes" id="UP000790709">
    <property type="component" value="Unassembled WGS sequence"/>
</dbReference>
<proteinExistence type="predicted"/>
<gene>
    <name evidence="1" type="ORF">BV22DRAFT_1084908</name>
</gene>
<dbReference type="EMBL" id="MU266365">
    <property type="protein sequence ID" value="KAH7927521.1"/>
    <property type="molecule type" value="Genomic_DNA"/>
</dbReference>
<accession>A0ACB8BPT5</accession>
<evidence type="ECO:0000313" key="1">
    <source>
        <dbReference type="EMBL" id="KAH7927521.1"/>
    </source>
</evidence>
<protein>
    <submittedName>
        <fullName evidence="1">Uncharacterized protein</fullName>
    </submittedName>
</protein>
<organism evidence="1 2">
    <name type="scientific">Leucogyrophana mollusca</name>
    <dbReference type="NCBI Taxonomy" id="85980"/>
    <lineage>
        <taxon>Eukaryota</taxon>
        <taxon>Fungi</taxon>
        <taxon>Dikarya</taxon>
        <taxon>Basidiomycota</taxon>
        <taxon>Agaricomycotina</taxon>
        <taxon>Agaricomycetes</taxon>
        <taxon>Agaricomycetidae</taxon>
        <taxon>Boletales</taxon>
        <taxon>Boletales incertae sedis</taxon>
        <taxon>Leucogyrophana</taxon>
    </lineage>
</organism>
<name>A0ACB8BPT5_9AGAM</name>
<evidence type="ECO:0000313" key="2">
    <source>
        <dbReference type="Proteomes" id="UP000790709"/>
    </source>
</evidence>
<reference evidence="1" key="1">
    <citation type="journal article" date="2021" name="New Phytol.">
        <title>Evolutionary innovations through gain and loss of genes in the ectomycorrhizal Boletales.</title>
        <authorList>
            <person name="Wu G."/>
            <person name="Miyauchi S."/>
            <person name="Morin E."/>
            <person name="Kuo A."/>
            <person name="Drula E."/>
            <person name="Varga T."/>
            <person name="Kohler A."/>
            <person name="Feng B."/>
            <person name="Cao Y."/>
            <person name="Lipzen A."/>
            <person name="Daum C."/>
            <person name="Hundley H."/>
            <person name="Pangilinan J."/>
            <person name="Johnson J."/>
            <person name="Barry K."/>
            <person name="LaButti K."/>
            <person name="Ng V."/>
            <person name="Ahrendt S."/>
            <person name="Min B."/>
            <person name="Choi I.G."/>
            <person name="Park H."/>
            <person name="Plett J.M."/>
            <person name="Magnuson J."/>
            <person name="Spatafora J.W."/>
            <person name="Nagy L.G."/>
            <person name="Henrissat B."/>
            <person name="Grigoriev I.V."/>
            <person name="Yang Z.L."/>
            <person name="Xu J."/>
            <person name="Martin F.M."/>
        </authorList>
    </citation>
    <scope>NUCLEOTIDE SEQUENCE</scope>
    <source>
        <strain evidence="1">KUC20120723A-06</strain>
    </source>
</reference>